<keyword evidence="2" id="KW-0812">Transmembrane</keyword>
<dbReference type="InterPro" id="IPR029787">
    <property type="entry name" value="Nucleotide_cyclase"/>
</dbReference>
<dbReference type="InterPro" id="IPR043128">
    <property type="entry name" value="Rev_trsase/Diguanyl_cyclase"/>
</dbReference>
<feature type="transmembrane region" description="Helical" evidence="2">
    <location>
        <begin position="100"/>
        <end position="120"/>
    </location>
</feature>
<feature type="domain" description="HD-GYP" evidence="4">
    <location>
        <begin position="244"/>
        <end position="439"/>
    </location>
</feature>
<dbReference type="SMART" id="SM00065">
    <property type="entry name" value="GAF"/>
    <property type="match status" value="1"/>
</dbReference>
<keyword evidence="2" id="KW-0472">Membrane</keyword>
<dbReference type="SMART" id="SM00471">
    <property type="entry name" value="HDc"/>
    <property type="match status" value="1"/>
</dbReference>
<dbReference type="PANTHER" id="PTHR45228">
    <property type="entry name" value="CYCLIC DI-GMP PHOSPHODIESTERASE TM_0186-RELATED"/>
    <property type="match status" value="1"/>
</dbReference>
<feature type="transmembrane region" description="Helical" evidence="2">
    <location>
        <begin position="72"/>
        <end position="91"/>
    </location>
</feature>
<dbReference type="InterPro" id="IPR029016">
    <property type="entry name" value="GAF-like_dom_sf"/>
</dbReference>
<feature type="domain" description="GGDEF" evidence="3">
    <location>
        <begin position="667"/>
        <end position="803"/>
    </location>
</feature>
<feature type="region of interest" description="Disordered" evidence="1">
    <location>
        <begin position="791"/>
        <end position="823"/>
    </location>
</feature>
<dbReference type="PANTHER" id="PTHR45228:SF1">
    <property type="entry name" value="CYCLIC DI-GMP PHOSPHODIESTERASE TM_0186"/>
    <property type="match status" value="1"/>
</dbReference>
<dbReference type="AlphaFoldDB" id="A0A068NL95"/>
<dbReference type="InterPro" id="IPR000160">
    <property type="entry name" value="GGDEF_dom"/>
</dbReference>
<dbReference type="PROSITE" id="PS50887">
    <property type="entry name" value="GGDEF"/>
    <property type="match status" value="1"/>
</dbReference>
<dbReference type="EMBL" id="CP007139">
    <property type="protein sequence ID" value="AIE84348.1"/>
    <property type="molecule type" value="Genomic_DNA"/>
</dbReference>
<dbReference type="InterPro" id="IPR037522">
    <property type="entry name" value="HD_GYP_dom"/>
</dbReference>
<reference evidence="5 6" key="1">
    <citation type="journal article" date="2014" name="PLoS ONE">
        <title>The first complete genome sequence of the class fimbriimonadia in the phylum armatimonadetes.</title>
        <authorList>
            <person name="Hu Z.Y."/>
            <person name="Wang Y.Z."/>
            <person name="Im W.T."/>
            <person name="Wang S.Y."/>
            <person name="Zhao G.P."/>
            <person name="Zheng H.J."/>
            <person name="Quan Z.X."/>
        </authorList>
    </citation>
    <scope>NUCLEOTIDE SEQUENCE [LARGE SCALE GENOMIC DNA]</scope>
    <source>
        <strain evidence="5">Gsoil 348</strain>
    </source>
</reference>
<dbReference type="InterPro" id="IPR048430">
    <property type="entry name" value="MASE9"/>
</dbReference>
<evidence type="ECO:0000256" key="1">
    <source>
        <dbReference type="SAM" id="MobiDB-lite"/>
    </source>
</evidence>
<dbReference type="InterPro" id="IPR003018">
    <property type="entry name" value="GAF"/>
</dbReference>
<dbReference type="SMART" id="SM00267">
    <property type="entry name" value="GGDEF"/>
    <property type="match status" value="1"/>
</dbReference>
<feature type="transmembrane region" description="Helical" evidence="2">
    <location>
        <begin position="184"/>
        <end position="217"/>
    </location>
</feature>
<dbReference type="SUPFAM" id="SSF55781">
    <property type="entry name" value="GAF domain-like"/>
    <property type="match status" value="1"/>
</dbReference>
<dbReference type="Pfam" id="PF20972">
    <property type="entry name" value="MASE9"/>
    <property type="match status" value="1"/>
</dbReference>
<dbReference type="InterPro" id="IPR006675">
    <property type="entry name" value="HDIG_dom"/>
</dbReference>
<dbReference type="Gene3D" id="3.30.450.40">
    <property type="match status" value="1"/>
</dbReference>
<dbReference type="Pfam" id="PF13185">
    <property type="entry name" value="GAF_2"/>
    <property type="match status" value="1"/>
</dbReference>
<dbReference type="eggNOG" id="COG3437">
    <property type="taxonomic scope" value="Bacteria"/>
</dbReference>
<keyword evidence="6" id="KW-1185">Reference proteome</keyword>
<dbReference type="SUPFAM" id="SSF109604">
    <property type="entry name" value="HD-domain/PDEase-like"/>
    <property type="match status" value="1"/>
</dbReference>
<name>A0A068NL95_FIMGI</name>
<dbReference type="Gene3D" id="1.10.3210.10">
    <property type="entry name" value="Hypothetical protein af1432"/>
    <property type="match status" value="1"/>
</dbReference>
<keyword evidence="5" id="KW-0378">Hydrolase</keyword>
<feature type="transmembrane region" description="Helical" evidence="2">
    <location>
        <begin position="140"/>
        <end position="164"/>
    </location>
</feature>
<evidence type="ECO:0000259" key="3">
    <source>
        <dbReference type="PROSITE" id="PS50887"/>
    </source>
</evidence>
<organism evidence="5 6">
    <name type="scientific">Fimbriimonas ginsengisoli Gsoil 348</name>
    <dbReference type="NCBI Taxonomy" id="661478"/>
    <lineage>
        <taxon>Bacteria</taxon>
        <taxon>Bacillati</taxon>
        <taxon>Armatimonadota</taxon>
        <taxon>Fimbriimonadia</taxon>
        <taxon>Fimbriimonadales</taxon>
        <taxon>Fimbriimonadaceae</taxon>
        <taxon>Fimbriimonas</taxon>
    </lineage>
</organism>
<evidence type="ECO:0000256" key="2">
    <source>
        <dbReference type="SAM" id="Phobius"/>
    </source>
</evidence>
<dbReference type="GO" id="GO:0016787">
    <property type="term" value="F:hydrolase activity"/>
    <property type="evidence" value="ECO:0007669"/>
    <property type="project" value="UniProtKB-KW"/>
</dbReference>
<dbReference type="KEGG" id="fgi:OP10G_0980"/>
<dbReference type="HOGENOM" id="CLU_343804_0_0_0"/>
<dbReference type="STRING" id="661478.OP10G_0980"/>
<dbReference type="Pfam" id="PF00990">
    <property type="entry name" value="GGDEF"/>
    <property type="match status" value="1"/>
</dbReference>
<accession>A0A068NL95</accession>
<dbReference type="InterPro" id="IPR052020">
    <property type="entry name" value="Cyclic_di-GMP/3'3'-cGAMP_PDE"/>
</dbReference>
<evidence type="ECO:0000313" key="6">
    <source>
        <dbReference type="Proteomes" id="UP000027982"/>
    </source>
</evidence>
<feature type="compositionally biased region" description="Basic and acidic residues" evidence="1">
    <location>
        <begin position="806"/>
        <end position="823"/>
    </location>
</feature>
<dbReference type="SUPFAM" id="SSF55073">
    <property type="entry name" value="Nucleotide cyclase"/>
    <property type="match status" value="1"/>
</dbReference>
<sequence length="823" mass="89949">MFVFALGIVAAILSQKLPLPTHRNSPWEIAGFVALGVLVGGKKVSLNSLRTNEEAVSMSLGFAVTFASMLRLGPGLAVIIAVASCLSSCVFPKRQRVHQLIFNVALSAVEALVGGLVFTLLNGGTLDMQLNFQNCLRTFLAVACSSLSFFLVNTFGVAVMLALFTGEKLLDVWKENFKWTAPSYFASACVGGLAMLLFNGSALAVLLFILPVAYWVYQSFVTYIARAEDRQRHIEELQVKQAQLSDLYLATIKSLALAIDAKDQYTHQHIIRVQRYAVAVAIEMGLEGGDLEGVRTGALLHDIGKLGVPEYVLLKPGPLTPEEYEKVKKHPEIGAAILDPVEFPWPVLPVVRHHHERWDGTGYPDGLAGENIPLTARIMAVADVYDAVTSTRSYRQAWTHERAVELIRREAGSHFDPVVVESFLKVIDRVVNEMASEGVGPLVLKHAVSTAVESKAIQAAKHISRASTELWALYEVAQSLSSSLGIKHTAELVVRKIEEIYPGATCVFFLWDADVRILTADSAFGVNRDFFVNARTVGEESPSLKAIENNTPFFGAFDPADLMLDSVASGLWTPPKTALIVPVCCEGRPIGTINLYHPSEDAFSDYDRQLLELIGERAASALYNGILFDRTRGDSLSDPLTGVYNLRFLTNHVDSLCDSDYAEANESVFALLCLDLDSFKPINDGFGHAKGDAVLRDAARLFTEVVGTAGIVARYGGDEFVVVLDGANQAEAEEMTRRLQEAIETYDPQLHHRRLGQLRLGVSVGSACYPSDGKDCASLLSAADHRMYSMKTERKLQPLAKPSEPAGERENVLPGLERPRAGR</sequence>
<evidence type="ECO:0000259" key="4">
    <source>
        <dbReference type="PROSITE" id="PS51832"/>
    </source>
</evidence>
<dbReference type="CDD" id="cd01949">
    <property type="entry name" value="GGDEF"/>
    <property type="match status" value="1"/>
</dbReference>
<dbReference type="CDD" id="cd00077">
    <property type="entry name" value="HDc"/>
    <property type="match status" value="1"/>
</dbReference>
<dbReference type="InterPro" id="IPR003607">
    <property type="entry name" value="HD/PDEase_dom"/>
</dbReference>
<gene>
    <name evidence="5" type="ORF">OP10G_0980</name>
</gene>
<dbReference type="Proteomes" id="UP000027982">
    <property type="component" value="Chromosome"/>
</dbReference>
<dbReference type="NCBIfam" id="TIGR00254">
    <property type="entry name" value="GGDEF"/>
    <property type="match status" value="1"/>
</dbReference>
<proteinExistence type="predicted"/>
<dbReference type="Gene3D" id="3.30.70.270">
    <property type="match status" value="1"/>
</dbReference>
<dbReference type="NCBIfam" id="TIGR00277">
    <property type="entry name" value="HDIG"/>
    <property type="match status" value="1"/>
</dbReference>
<dbReference type="Pfam" id="PF13487">
    <property type="entry name" value="HD_5"/>
    <property type="match status" value="1"/>
</dbReference>
<protein>
    <submittedName>
        <fullName evidence="5">Putative metal-dependent phosphohydrolase</fullName>
    </submittedName>
</protein>
<dbReference type="PROSITE" id="PS51832">
    <property type="entry name" value="HD_GYP"/>
    <property type="match status" value="1"/>
</dbReference>
<keyword evidence="2" id="KW-1133">Transmembrane helix</keyword>
<evidence type="ECO:0000313" key="5">
    <source>
        <dbReference type="EMBL" id="AIE84348.1"/>
    </source>
</evidence>